<dbReference type="RefSeq" id="WP_209531369.1">
    <property type="nucleotide sequence ID" value="NZ_JAEEGA010000017.1"/>
</dbReference>
<feature type="domain" description="HotDog ACOT-type" evidence="4">
    <location>
        <begin position="8"/>
        <end position="120"/>
    </location>
</feature>
<dbReference type="AlphaFoldDB" id="A0A940SWR5"/>
<name>A0A940SWR5_9ENTE</name>
<dbReference type="GO" id="GO:0052816">
    <property type="term" value="F:long-chain fatty acyl-CoA hydrolase activity"/>
    <property type="evidence" value="ECO:0007669"/>
    <property type="project" value="TreeGrafter"/>
</dbReference>
<dbReference type="EMBL" id="JAEEGA010000017">
    <property type="protein sequence ID" value="MBP1043560.1"/>
    <property type="molecule type" value="Genomic_DNA"/>
</dbReference>
<sequence length="174" mass="19556">MSNIKYCRESRVIQTHRVFPTDLNSHGTLFGGKLMALIDDTASISITRHCRRNAVTASTDRLDFLHPIGENHSVCVETFITGTGKKSMEVFAKIIGENLITGDRYLAATCFMTFVAVPSKERPETDFTVPTVEPETAEEQMICGGYQERRTHGLKELAFHEQFSKTVSLDVPWK</sequence>
<dbReference type="GO" id="GO:0005829">
    <property type="term" value="C:cytosol"/>
    <property type="evidence" value="ECO:0007669"/>
    <property type="project" value="TreeGrafter"/>
</dbReference>
<comment type="similarity">
    <text evidence="1">Belongs to the acyl coenzyme A hydrolase family.</text>
</comment>
<protein>
    <submittedName>
        <fullName evidence="5">Acyl-CoA thioesterase</fullName>
    </submittedName>
</protein>
<dbReference type="InterPro" id="IPR006683">
    <property type="entry name" value="Thioestr_dom"/>
</dbReference>
<evidence type="ECO:0000313" key="5">
    <source>
        <dbReference type="EMBL" id="MBP1043560.1"/>
    </source>
</evidence>
<dbReference type="PROSITE" id="PS51770">
    <property type="entry name" value="HOTDOG_ACOT"/>
    <property type="match status" value="1"/>
</dbReference>
<comment type="caution">
    <text evidence="5">The sequence shown here is derived from an EMBL/GenBank/DDBJ whole genome shotgun (WGS) entry which is preliminary data.</text>
</comment>
<keyword evidence="2 3" id="KW-0378">Hydrolase</keyword>
<proteinExistence type="inferred from homology"/>
<dbReference type="Gene3D" id="3.10.129.10">
    <property type="entry name" value="Hotdog Thioesterase"/>
    <property type="match status" value="1"/>
</dbReference>
<dbReference type="PANTHER" id="PTHR11049:SF24">
    <property type="entry name" value="CYTOSOLIC ACYL COENZYME A THIOESTER HYDROLASE"/>
    <property type="match status" value="1"/>
</dbReference>
<keyword evidence="6" id="KW-1185">Reference proteome</keyword>
<dbReference type="InterPro" id="IPR033120">
    <property type="entry name" value="HOTDOG_ACOT"/>
</dbReference>
<dbReference type="SUPFAM" id="SSF54637">
    <property type="entry name" value="Thioesterase/thiol ester dehydrase-isomerase"/>
    <property type="match status" value="1"/>
</dbReference>
<accession>A0A940SWR5</accession>
<gene>
    <name evidence="5" type="ORF">I6N95_21270</name>
</gene>
<evidence type="ECO:0000256" key="3">
    <source>
        <dbReference type="PROSITE-ProRule" id="PRU01106"/>
    </source>
</evidence>
<dbReference type="InterPro" id="IPR029069">
    <property type="entry name" value="HotDog_dom_sf"/>
</dbReference>
<evidence type="ECO:0000256" key="1">
    <source>
        <dbReference type="ARBA" id="ARBA00010458"/>
    </source>
</evidence>
<dbReference type="InterPro" id="IPR040170">
    <property type="entry name" value="Cytosol_ACT"/>
</dbReference>
<evidence type="ECO:0000256" key="2">
    <source>
        <dbReference type="ARBA" id="ARBA00022801"/>
    </source>
</evidence>
<dbReference type="Pfam" id="PF03061">
    <property type="entry name" value="4HBT"/>
    <property type="match status" value="1"/>
</dbReference>
<dbReference type="CDD" id="cd03442">
    <property type="entry name" value="BFIT_BACH"/>
    <property type="match status" value="1"/>
</dbReference>
<organism evidence="5 6">
    <name type="scientific">Vagococcus allomyrinae</name>
    <dbReference type="NCBI Taxonomy" id="2794353"/>
    <lineage>
        <taxon>Bacteria</taxon>
        <taxon>Bacillati</taxon>
        <taxon>Bacillota</taxon>
        <taxon>Bacilli</taxon>
        <taxon>Lactobacillales</taxon>
        <taxon>Enterococcaceae</taxon>
        <taxon>Vagococcus</taxon>
    </lineage>
</organism>
<dbReference type="GO" id="GO:0009062">
    <property type="term" value="P:fatty acid catabolic process"/>
    <property type="evidence" value="ECO:0007669"/>
    <property type="project" value="TreeGrafter"/>
</dbReference>
<reference evidence="5" key="1">
    <citation type="submission" date="2020-12" db="EMBL/GenBank/DDBJ databases">
        <title>Vagococcus allomyrinae sp. nov. and Enterococcus lavae sp. nov., isolated from the larvae of Allomyrina dichotoma.</title>
        <authorList>
            <person name="Lee S.D."/>
        </authorList>
    </citation>
    <scope>NUCLEOTIDE SEQUENCE</scope>
    <source>
        <strain evidence="5">BWB3-3</strain>
    </source>
</reference>
<evidence type="ECO:0000313" key="6">
    <source>
        <dbReference type="Proteomes" id="UP000674938"/>
    </source>
</evidence>
<evidence type="ECO:0000259" key="4">
    <source>
        <dbReference type="PROSITE" id="PS51770"/>
    </source>
</evidence>
<dbReference type="Proteomes" id="UP000674938">
    <property type="component" value="Unassembled WGS sequence"/>
</dbReference>
<dbReference type="PANTHER" id="PTHR11049">
    <property type="entry name" value="ACYL COENZYME A THIOESTER HYDROLASE"/>
    <property type="match status" value="1"/>
</dbReference>
<dbReference type="GO" id="GO:0006637">
    <property type="term" value="P:acyl-CoA metabolic process"/>
    <property type="evidence" value="ECO:0007669"/>
    <property type="project" value="TreeGrafter"/>
</dbReference>